<dbReference type="RefSeq" id="WP_320942519.1">
    <property type="nucleotide sequence ID" value="NZ_BAABEU010000003.1"/>
</dbReference>
<dbReference type="SUPFAM" id="SSF53850">
    <property type="entry name" value="Periplasmic binding protein-like II"/>
    <property type="match status" value="1"/>
</dbReference>
<proteinExistence type="predicted"/>
<feature type="signal peptide" evidence="1">
    <location>
        <begin position="1"/>
        <end position="28"/>
    </location>
</feature>
<dbReference type="InterPro" id="IPR050490">
    <property type="entry name" value="Bact_solute-bd_prot1"/>
</dbReference>
<keyword evidence="1" id="KW-0732">Signal</keyword>
<gene>
    <name evidence="2" type="ORF">SM116_00535</name>
</gene>
<name>A0ABZ0SMT9_9MICO</name>
<dbReference type="Gene3D" id="3.40.190.10">
    <property type="entry name" value="Periplasmic binding protein-like II"/>
    <property type="match status" value="1"/>
</dbReference>
<keyword evidence="3" id="KW-1185">Reference proteome</keyword>
<dbReference type="InterPro" id="IPR006059">
    <property type="entry name" value="SBP"/>
</dbReference>
<evidence type="ECO:0000256" key="1">
    <source>
        <dbReference type="SAM" id="SignalP"/>
    </source>
</evidence>
<dbReference type="PANTHER" id="PTHR43649">
    <property type="entry name" value="ARABINOSE-BINDING PROTEIN-RELATED"/>
    <property type="match status" value="1"/>
</dbReference>
<dbReference type="Proteomes" id="UP001323798">
    <property type="component" value="Chromosome"/>
</dbReference>
<sequence length="455" mass="48856">MAPQQRRFTRLSRSAAVIVTATAALVLAACSGGGGSSSTSSLGFTPAEQVKNSAITVWVDAAREPAVKAFEAKYPDIKVNEQTYDGNAGGSDSFKTKIALFDQSGQGWPDVVWSTQTNDASWASKGANGAQPFAAPLNKGWFDQSFLDGFTKGAQDPVTIDGTMYGLRNDLAQVVFWYDQKLLDQFGYTAPQTWEDYQSLSDKLAAEHPGYILGSVGDSFVGTYVYYMGAQAPIFQATKTTFSSNFDDPKSKKMTDLIDHMLKNGTLVQDSVFSADFVKKYQNKIVGMPGPIWYTGALFQSKDSLNVPAGQLGAGVPLHWAGDKIATGNVGGGVWYASSHTKNLDAVKTFLQFVTSADEYQVDLAPGYPAYAAAATKWIAKQAAAGYFVGDFQKNVTDAAGQTWSGWGYPSFSSETAYAKVVVPGLAAGKTVADLTDAWKTEMDNEAQVQGYKVK</sequence>
<organism evidence="2 3">
    <name type="scientific">Microbacterium rhizosphaerae</name>
    <dbReference type="NCBI Taxonomy" id="1678237"/>
    <lineage>
        <taxon>Bacteria</taxon>
        <taxon>Bacillati</taxon>
        <taxon>Actinomycetota</taxon>
        <taxon>Actinomycetes</taxon>
        <taxon>Micrococcales</taxon>
        <taxon>Microbacteriaceae</taxon>
        <taxon>Microbacterium</taxon>
    </lineage>
</organism>
<dbReference type="Pfam" id="PF01547">
    <property type="entry name" value="SBP_bac_1"/>
    <property type="match status" value="1"/>
</dbReference>
<dbReference type="EMBL" id="CP139368">
    <property type="protein sequence ID" value="WPR89805.1"/>
    <property type="molecule type" value="Genomic_DNA"/>
</dbReference>
<evidence type="ECO:0000313" key="2">
    <source>
        <dbReference type="EMBL" id="WPR89805.1"/>
    </source>
</evidence>
<feature type="chain" id="PRO_5045977288" evidence="1">
    <location>
        <begin position="29"/>
        <end position="455"/>
    </location>
</feature>
<protein>
    <submittedName>
        <fullName evidence="2">Extracellular solute-binding protein</fullName>
    </submittedName>
</protein>
<reference evidence="2 3" key="1">
    <citation type="submission" date="2023-11" db="EMBL/GenBank/DDBJ databases">
        <title>Genome sequence of Microbacterium rhizosphaerae KACC 19337.</title>
        <authorList>
            <person name="Choi H."/>
            <person name="Kim S."/>
            <person name="Kim Y."/>
            <person name="Kwon S.-W."/>
            <person name="Heo J."/>
        </authorList>
    </citation>
    <scope>NUCLEOTIDE SEQUENCE [LARGE SCALE GENOMIC DNA]</scope>
    <source>
        <strain evidence="2 3">KACC 19337</strain>
    </source>
</reference>
<evidence type="ECO:0000313" key="3">
    <source>
        <dbReference type="Proteomes" id="UP001323798"/>
    </source>
</evidence>
<dbReference type="PROSITE" id="PS51257">
    <property type="entry name" value="PROKAR_LIPOPROTEIN"/>
    <property type="match status" value="1"/>
</dbReference>
<dbReference type="PANTHER" id="PTHR43649:SF12">
    <property type="entry name" value="DIACETYLCHITOBIOSE BINDING PROTEIN DASA"/>
    <property type="match status" value="1"/>
</dbReference>
<accession>A0ABZ0SMT9</accession>